<evidence type="ECO:0000259" key="11">
    <source>
        <dbReference type="Pfam" id="PF02782"/>
    </source>
</evidence>
<evidence type="ECO:0000313" key="13">
    <source>
        <dbReference type="Proteomes" id="UP000639396"/>
    </source>
</evidence>
<evidence type="ECO:0000256" key="3">
    <source>
        <dbReference type="ARBA" id="ARBA00022777"/>
    </source>
</evidence>
<dbReference type="InterPro" id="IPR043129">
    <property type="entry name" value="ATPase_NBD"/>
</dbReference>
<dbReference type="GO" id="GO:0005524">
    <property type="term" value="F:ATP binding"/>
    <property type="evidence" value="ECO:0007669"/>
    <property type="project" value="UniProtKB-UniRule"/>
</dbReference>
<dbReference type="PANTHER" id="PTHR43435">
    <property type="entry name" value="RIBULOKINASE"/>
    <property type="match status" value="1"/>
</dbReference>
<dbReference type="RefSeq" id="WP_190924206.1">
    <property type="nucleotide sequence ID" value="NZ_JACXJA010000003.1"/>
</dbReference>
<evidence type="ECO:0000313" key="12">
    <source>
        <dbReference type="EMBL" id="MBD2860771.1"/>
    </source>
</evidence>
<keyword evidence="6 7" id="KW-0119">Carbohydrate metabolism</keyword>
<evidence type="ECO:0000256" key="9">
    <source>
        <dbReference type="RuleBase" id="RU003455"/>
    </source>
</evidence>
<dbReference type="InterPro" id="IPR005929">
    <property type="entry name" value="Ribulokinase"/>
</dbReference>
<accession>A0A927C761</accession>
<evidence type="ECO:0000256" key="4">
    <source>
        <dbReference type="ARBA" id="ARBA00022840"/>
    </source>
</evidence>
<keyword evidence="2 7" id="KW-0547">Nucleotide-binding</keyword>
<dbReference type="GO" id="GO:0019150">
    <property type="term" value="F:D-ribulokinase activity"/>
    <property type="evidence" value="ECO:0007669"/>
    <property type="project" value="TreeGrafter"/>
</dbReference>
<evidence type="ECO:0000256" key="7">
    <source>
        <dbReference type="HAMAP-Rule" id="MF_00520"/>
    </source>
</evidence>
<reference evidence="12" key="1">
    <citation type="submission" date="2020-09" db="EMBL/GenBank/DDBJ databases">
        <title>A novel bacterium of genus Paenibacillus, isolated from South China Sea.</title>
        <authorList>
            <person name="Huang H."/>
            <person name="Mo K."/>
            <person name="Hu Y."/>
        </authorList>
    </citation>
    <scope>NUCLEOTIDE SEQUENCE</scope>
    <source>
        <strain evidence="12">IB182363</strain>
    </source>
</reference>
<comment type="catalytic activity">
    <reaction evidence="7">
        <text>D-ribulose + ATP = D-ribulose 5-phosphate + ADP + H(+)</text>
        <dbReference type="Rhea" id="RHEA:17601"/>
        <dbReference type="ChEBI" id="CHEBI:15378"/>
        <dbReference type="ChEBI" id="CHEBI:17173"/>
        <dbReference type="ChEBI" id="CHEBI:30616"/>
        <dbReference type="ChEBI" id="CHEBI:58121"/>
        <dbReference type="ChEBI" id="CHEBI:456216"/>
        <dbReference type="EC" id="2.7.1.16"/>
    </reaction>
</comment>
<comment type="similarity">
    <text evidence="7 9">Belongs to the ribulokinase family.</text>
</comment>
<dbReference type="InterPro" id="IPR000577">
    <property type="entry name" value="Carb_kinase_FGGY"/>
</dbReference>
<comment type="catalytic activity">
    <reaction evidence="7 9">
        <text>L-ribulose + ATP = L-ribulose 5-phosphate + ADP + H(+)</text>
        <dbReference type="Rhea" id="RHEA:22072"/>
        <dbReference type="ChEBI" id="CHEBI:15378"/>
        <dbReference type="ChEBI" id="CHEBI:16880"/>
        <dbReference type="ChEBI" id="CHEBI:30616"/>
        <dbReference type="ChEBI" id="CHEBI:58226"/>
        <dbReference type="ChEBI" id="CHEBI:456216"/>
        <dbReference type="EC" id="2.7.1.16"/>
    </reaction>
</comment>
<dbReference type="EMBL" id="JACXJA010000003">
    <property type="protein sequence ID" value="MBD2860771.1"/>
    <property type="molecule type" value="Genomic_DNA"/>
</dbReference>
<evidence type="ECO:0000259" key="10">
    <source>
        <dbReference type="Pfam" id="PF00370"/>
    </source>
</evidence>
<dbReference type="HAMAP" id="MF_00520">
    <property type="entry name" value="Ribulokinase"/>
    <property type="match status" value="1"/>
</dbReference>
<evidence type="ECO:0000256" key="5">
    <source>
        <dbReference type="ARBA" id="ARBA00022935"/>
    </source>
</evidence>
<dbReference type="NCBIfam" id="NF003154">
    <property type="entry name" value="PRK04123.1"/>
    <property type="match status" value="1"/>
</dbReference>
<dbReference type="PIRSF" id="PIRSF000538">
    <property type="entry name" value="GlpK"/>
    <property type="match status" value="1"/>
</dbReference>
<comment type="pathway">
    <text evidence="7 9">Carbohydrate degradation; L-arabinose degradation via L-ribulose; D-xylulose 5-phosphate from L-arabinose (bacterial route): step 2/3.</text>
</comment>
<dbReference type="GO" id="GO:0008741">
    <property type="term" value="F:ribulokinase activity"/>
    <property type="evidence" value="ECO:0007669"/>
    <property type="project" value="UniProtKB-UniRule"/>
</dbReference>
<evidence type="ECO:0000256" key="6">
    <source>
        <dbReference type="ARBA" id="ARBA00023277"/>
    </source>
</evidence>
<dbReference type="InterPro" id="IPR018485">
    <property type="entry name" value="FGGY_C"/>
</dbReference>
<dbReference type="PANTHER" id="PTHR43435:SF4">
    <property type="entry name" value="FGGY CARBOHYDRATE KINASE DOMAIN-CONTAINING PROTEIN"/>
    <property type="match status" value="1"/>
</dbReference>
<dbReference type="AlphaFoldDB" id="A0A927C761"/>
<keyword evidence="13" id="KW-1185">Reference proteome</keyword>
<proteinExistence type="inferred from homology"/>
<keyword evidence="4 7" id="KW-0067">ATP-binding</keyword>
<feature type="domain" description="Carbohydrate kinase FGGY C-terminal" evidence="11">
    <location>
        <begin position="290"/>
        <end position="488"/>
    </location>
</feature>
<gene>
    <name evidence="7" type="primary">araB</name>
    <name evidence="12" type="ORF">IDH45_02080</name>
</gene>
<evidence type="ECO:0000256" key="2">
    <source>
        <dbReference type="ARBA" id="ARBA00022741"/>
    </source>
</evidence>
<keyword evidence="5 7" id="KW-0054">Arabinose catabolism</keyword>
<dbReference type="Gene3D" id="3.30.420.40">
    <property type="match status" value="2"/>
</dbReference>
<comment type="caution">
    <text evidence="12">The sequence shown here is derived from an EMBL/GenBank/DDBJ whole genome shotgun (WGS) entry which is preliminary data.</text>
</comment>
<protein>
    <recommendedName>
        <fullName evidence="7 8">Ribulokinase</fullName>
        <ecNumber evidence="7 8">2.7.1.16</ecNumber>
    </recommendedName>
</protein>
<dbReference type="Proteomes" id="UP000639396">
    <property type="component" value="Unassembled WGS sequence"/>
</dbReference>
<sequence>MRGNLAIGIDYGTESGRVLIVDVRDGRVLGSHVTAYPHGVMDDTLPGGGTRLGTNWALQHPDDYIEVLRRSVPEALRMSGASAEDVIGIGIDFTACTMLPVDAFDIPLCFKDEWRDRPNAWVKLWKHHAAQEDADRLNEIAVSRGESFLSRYGGSLSSEWMLPKISQTLREDPDVYEAADRFVEAADWVVAQMTGTLRRSSCAAGYKGNWHKAEGYPSRDFLKAADPRLETLAETKLRGEVVASGTKSGELTGEMARLIGLKPGIPVAAAIIDAHAAVPGAGIVAPGTMVLAMGTSLCHMIIADTEQPVEGIRGIVEDGIIPGYYGYEAGQPAVGDLFAWFVEHAVPAYVREEADREGISVFEWLGRGASRLAPAESGLLALDWWNGNRSVLASESLSGLIVGYTLHTKPEEVYRALLEATAFGTRRIVGAFEESGIRVDAIAANGGIPQRNPLLMQIYADVTGKKVYIPAAEQATALGSAMMGAVAATAAGGGYDSIAEAAAVMAPPVKKTYEPIERNVRLYEELYREYVALHDYFGRGASGVMRSLRKLKERAAGGAADA</sequence>
<dbReference type="NCBIfam" id="TIGR01234">
    <property type="entry name" value="L-ribulokinase"/>
    <property type="match status" value="1"/>
</dbReference>
<name>A0A927C761_9BACL</name>
<dbReference type="Pfam" id="PF02782">
    <property type="entry name" value="FGGY_C"/>
    <property type="match status" value="1"/>
</dbReference>
<dbReference type="InterPro" id="IPR018484">
    <property type="entry name" value="FGGY_N"/>
</dbReference>
<evidence type="ECO:0000256" key="1">
    <source>
        <dbReference type="ARBA" id="ARBA00022679"/>
    </source>
</evidence>
<keyword evidence="1 7" id="KW-0808">Transferase</keyword>
<organism evidence="12 13">
    <name type="scientific">Paenibacillus oceani</name>
    <dbReference type="NCBI Taxonomy" id="2772510"/>
    <lineage>
        <taxon>Bacteria</taxon>
        <taxon>Bacillati</taxon>
        <taxon>Bacillota</taxon>
        <taxon>Bacilli</taxon>
        <taxon>Bacillales</taxon>
        <taxon>Paenibacillaceae</taxon>
        <taxon>Paenibacillus</taxon>
    </lineage>
</organism>
<feature type="domain" description="Carbohydrate kinase FGGY N-terminal" evidence="10">
    <location>
        <begin position="6"/>
        <end position="278"/>
    </location>
</feature>
<dbReference type="GO" id="GO:0019569">
    <property type="term" value="P:L-arabinose catabolic process to D-xylulose 5-phosphate"/>
    <property type="evidence" value="ECO:0007669"/>
    <property type="project" value="UniProtKB-UniRule"/>
</dbReference>
<evidence type="ECO:0000256" key="8">
    <source>
        <dbReference type="NCBIfam" id="TIGR01234"/>
    </source>
</evidence>
<keyword evidence="3 7" id="KW-0418">Kinase</keyword>
<dbReference type="SUPFAM" id="SSF53067">
    <property type="entry name" value="Actin-like ATPase domain"/>
    <property type="match status" value="2"/>
</dbReference>
<dbReference type="EC" id="2.7.1.16" evidence="7 8"/>
<dbReference type="CDD" id="cd07781">
    <property type="entry name" value="ASKHA_NBD_FGGY_L-RBK"/>
    <property type="match status" value="1"/>
</dbReference>
<dbReference type="GO" id="GO:0005737">
    <property type="term" value="C:cytoplasm"/>
    <property type="evidence" value="ECO:0007669"/>
    <property type="project" value="TreeGrafter"/>
</dbReference>
<dbReference type="Pfam" id="PF00370">
    <property type="entry name" value="FGGY_N"/>
    <property type="match status" value="1"/>
</dbReference>